<name>A0A2T2YAZ7_9BACT</name>
<feature type="transmembrane region" description="Helical" evidence="1">
    <location>
        <begin position="184"/>
        <end position="205"/>
    </location>
</feature>
<protein>
    <recommendedName>
        <fullName evidence="4">DUF2306 domain-containing protein</fullName>
    </recommendedName>
</protein>
<feature type="transmembrane region" description="Helical" evidence="1">
    <location>
        <begin position="58"/>
        <end position="77"/>
    </location>
</feature>
<evidence type="ECO:0000313" key="3">
    <source>
        <dbReference type="Proteomes" id="UP000240357"/>
    </source>
</evidence>
<dbReference type="OrthoDB" id="195502at2"/>
<accession>A0A2T2YAZ7</accession>
<feature type="transmembrane region" description="Helical" evidence="1">
    <location>
        <begin position="155"/>
        <end position="178"/>
    </location>
</feature>
<sequence length="231" mass="26044">MANKKTNSILPILKMAMFLLATIGLVLVIRRSLILSGFMSDNNKPGFTGFDVNSGTTILHIVPGALFMLLGPLQFMPRIRGRHLLFHRWSGRVFIAAAYTIGLTSVVLSFTKPLLGGLSEAVASVFFSVFFLVCVSLSLHYILKKQVLLHREWMIRAFSLGLAIATVRLITVFTFIFFKVRPENFLGIAFWMGFTCHAIVAEVWINYTRRPILRVPKTFLFNGIRNNVVHP</sequence>
<dbReference type="Proteomes" id="UP000240357">
    <property type="component" value="Unassembled WGS sequence"/>
</dbReference>
<feature type="transmembrane region" description="Helical" evidence="1">
    <location>
        <begin position="89"/>
        <end position="110"/>
    </location>
</feature>
<proteinExistence type="predicted"/>
<evidence type="ECO:0000256" key="1">
    <source>
        <dbReference type="SAM" id="Phobius"/>
    </source>
</evidence>
<organism evidence="2 3">
    <name type="scientific">Adhaeribacter arboris</name>
    <dbReference type="NCBI Taxonomy" id="2072846"/>
    <lineage>
        <taxon>Bacteria</taxon>
        <taxon>Pseudomonadati</taxon>
        <taxon>Bacteroidota</taxon>
        <taxon>Cytophagia</taxon>
        <taxon>Cytophagales</taxon>
        <taxon>Hymenobacteraceae</taxon>
        <taxon>Adhaeribacter</taxon>
    </lineage>
</organism>
<comment type="caution">
    <text evidence="2">The sequence shown here is derived from an EMBL/GenBank/DDBJ whole genome shotgun (WGS) entry which is preliminary data.</text>
</comment>
<dbReference type="Pfam" id="PF10067">
    <property type="entry name" value="DUF2306"/>
    <property type="match status" value="1"/>
</dbReference>
<dbReference type="EMBL" id="PYFT01000001">
    <property type="protein sequence ID" value="PSR52679.1"/>
    <property type="molecule type" value="Genomic_DNA"/>
</dbReference>
<dbReference type="InterPro" id="IPR018750">
    <property type="entry name" value="DUF2306_membrane"/>
</dbReference>
<gene>
    <name evidence="2" type="ORF">AHMF7605_03635</name>
</gene>
<dbReference type="AlphaFoldDB" id="A0A2T2YAZ7"/>
<reference evidence="2 3" key="1">
    <citation type="submission" date="2018-03" db="EMBL/GenBank/DDBJ databases">
        <title>Adhaeribacter sp. HMF7605 Genome sequencing and assembly.</title>
        <authorList>
            <person name="Kang H."/>
            <person name="Kang J."/>
            <person name="Cha I."/>
            <person name="Kim H."/>
            <person name="Joh K."/>
        </authorList>
    </citation>
    <scope>NUCLEOTIDE SEQUENCE [LARGE SCALE GENOMIC DNA]</scope>
    <source>
        <strain evidence="2 3">HMF7605</strain>
    </source>
</reference>
<evidence type="ECO:0000313" key="2">
    <source>
        <dbReference type="EMBL" id="PSR52679.1"/>
    </source>
</evidence>
<feature type="transmembrane region" description="Helical" evidence="1">
    <location>
        <begin position="122"/>
        <end position="143"/>
    </location>
</feature>
<keyword evidence="1" id="KW-0812">Transmembrane</keyword>
<keyword evidence="3" id="KW-1185">Reference proteome</keyword>
<keyword evidence="1" id="KW-0472">Membrane</keyword>
<evidence type="ECO:0008006" key="4">
    <source>
        <dbReference type="Google" id="ProtNLM"/>
    </source>
</evidence>
<keyword evidence="1" id="KW-1133">Transmembrane helix</keyword>
<dbReference type="RefSeq" id="WP_106926542.1">
    <property type="nucleotide sequence ID" value="NZ_PYFT01000001.1"/>
</dbReference>